<feature type="transmembrane region" description="Helical" evidence="1">
    <location>
        <begin position="45"/>
        <end position="68"/>
    </location>
</feature>
<protein>
    <submittedName>
        <fullName evidence="2">Uncharacterized protein</fullName>
    </submittedName>
</protein>
<comment type="caution">
    <text evidence="2">The sequence shown here is derived from an EMBL/GenBank/DDBJ whole genome shotgun (WGS) entry which is preliminary data.</text>
</comment>
<reference evidence="3" key="1">
    <citation type="submission" date="2019-09" db="EMBL/GenBank/DDBJ databases">
        <title>Mumia zhuanghuii sp. nov. isolated from the intestinal contents of plateau pika (Ochotona curzoniae) in the Qinghai-Tibet plateau of China.</title>
        <authorList>
            <person name="Tian Z."/>
        </authorList>
    </citation>
    <scope>NUCLEOTIDE SEQUENCE [LARGE SCALE GENOMIC DNA]</scope>
    <source>
        <strain evidence="3">DSM 25564</strain>
    </source>
</reference>
<name>A0A5J5IWS7_9MICO</name>
<feature type="transmembrane region" description="Helical" evidence="1">
    <location>
        <begin position="15"/>
        <end position="39"/>
    </location>
</feature>
<proteinExistence type="predicted"/>
<keyword evidence="1" id="KW-1133">Transmembrane helix</keyword>
<accession>A0A5J5IWS7</accession>
<organism evidence="2 3">
    <name type="scientific">Microbacterium radiodurans</name>
    <dbReference type="NCBI Taxonomy" id="661398"/>
    <lineage>
        <taxon>Bacteria</taxon>
        <taxon>Bacillati</taxon>
        <taxon>Actinomycetota</taxon>
        <taxon>Actinomycetes</taxon>
        <taxon>Micrococcales</taxon>
        <taxon>Microbacteriaceae</taxon>
        <taxon>Microbacterium</taxon>
    </lineage>
</organism>
<evidence type="ECO:0000313" key="2">
    <source>
        <dbReference type="EMBL" id="KAA9089591.1"/>
    </source>
</evidence>
<dbReference type="AlphaFoldDB" id="A0A5J5IWS7"/>
<evidence type="ECO:0000256" key="1">
    <source>
        <dbReference type="SAM" id="Phobius"/>
    </source>
</evidence>
<gene>
    <name evidence="2" type="ORF">F6B42_03715</name>
</gene>
<keyword evidence="1" id="KW-0472">Membrane</keyword>
<dbReference type="Proteomes" id="UP000327039">
    <property type="component" value="Unassembled WGS sequence"/>
</dbReference>
<keyword evidence="1" id="KW-0812">Transmembrane</keyword>
<dbReference type="EMBL" id="VYRZ01000001">
    <property type="protein sequence ID" value="KAA9089591.1"/>
    <property type="molecule type" value="Genomic_DNA"/>
</dbReference>
<keyword evidence="3" id="KW-1185">Reference proteome</keyword>
<sequence length="82" mass="9476">MRWWRTSIRTWSGPAFPLLIMQIFVCGAMVVTNGLGLLFREYEPIRVWFLAGFGSLLIWWVATFVGVLRQRASDRRAAEQAT</sequence>
<evidence type="ECO:0000313" key="3">
    <source>
        <dbReference type="Proteomes" id="UP000327039"/>
    </source>
</evidence>